<dbReference type="GO" id="GO:0016620">
    <property type="term" value="F:oxidoreductase activity, acting on the aldehyde or oxo group of donors, NAD or NADP as acceptor"/>
    <property type="evidence" value="ECO:0007669"/>
    <property type="project" value="InterPro"/>
</dbReference>
<feature type="domain" description="Aldehyde dehydrogenase" evidence="7">
    <location>
        <begin position="4"/>
        <end position="456"/>
    </location>
</feature>
<dbReference type="EMBL" id="RBIL01000001">
    <property type="protein sequence ID" value="RKQ92095.1"/>
    <property type="molecule type" value="Genomic_DNA"/>
</dbReference>
<evidence type="ECO:0000256" key="1">
    <source>
        <dbReference type="ARBA" id="ARBA00009986"/>
    </source>
</evidence>
<organism evidence="8 9">
    <name type="scientific">Solirubrobacter pauli</name>
    <dbReference type="NCBI Taxonomy" id="166793"/>
    <lineage>
        <taxon>Bacteria</taxon>
        <taxon>Bacillati</taxon>
        <taxon>Actinomycetota</taxon>
        <taxon>Thermoleophilia</taxon>
        <taxon>Solirubrobacterales</taxon>
        <taxon>Solirubrobacteraceae</taxon>
        <taxon>Solirubrobacter</taxon>
    </lineage>
</organism>
<dbReference type="OrthoDB" id="6882680at2"/>
<feature type="region of interest" description="Disordered" evidence="6">
    <location>
        <begin position="430"/>
        <end position="449"/>
    </location>
</feature>
<dbReference type="PROSITE" id="PS00687">
    <property type="entry name" value="ALDEHYDE_DEHYDR_GLU"/>
    <property type="match status" value="1"/>
</dbReference>
<keyword evidence="2 5" id="KW-0560">Oxidoreductase</keyword>
<dbReference type="Gene3D" id="3.40.309.10">
    <property type="entry name" value="Aldehyde Dehydrogenase, Chain A, domain 2"/>
    <property type="match status" value="1"/>
</dbReference>
<gene>
    <name evidence="8" type="ORF">C8N24_1934</name>
</gene>
<feature type="active site" evidence="4">
    <location>
        <position position="232"/>
    </location>
</feature>
<dbReference type="InterPro" id="IPR016163">
    <property type="entry name" value="Ald_DH_C"/>
</dbReference>
<dbReference type="PANTHER" id="PTHR42986:SF1">
    <property type="entry name" value="BENZALDEHYDE DEHYDROGENASE YFMT"/>
    <property type="match status" value="1"/>
</dbReference>
<protein>
    <submittedName>
        <fullName evidence="8">Aldehyde dehydrogenase (NAD+)</fullName>
    </submittedName>
</protein>
<keyword evidence="9" id="KW-1185">Reference proteome</keyword>
<dbReference type="PANTHER" id="PTHR42986">
    <property type="entry name" value="BENZALDEHYDE DEHYDROGENASE YFMT"/>
    <property type="match status" value="1"/>
</dbReference>
<evidence type="ECO:0000256" key="5">
    <source>
        <dbReference type="RuleBase" id="RU003345"/>
    </source>
</evidence>
<accession>A0A660LCW4</accession>
<dbReference type="InterPro" id="IPR029510">
    <property type="entry name" value="Ald_DH_CS_GLU"/>
</dbReference>
<proteinExistence type="inferred from homology"/>
<dbReference type="RefSeq" id="WP_121249823.1">
    <property type="nucleotide sequence ID" value="NZ_RBIL01000001.1"/>
</dbReference>
<dbReference type="InterPro" id="IPR016162">
    <property type="entry name" value="Ald_DH_N"/>
</dbReference>
<dbReference type="AlphaFoldDB" id="A0A660LCW4"/>
<dbReference type="Gene3D" id="3.40.605.10">
    <property type="entry name" value="Aldehyde Dehydrogenase, Chain A, domain 1"/>
    <property type="match status" value="1"/>
</dbReference>
<dbReference type="InterPro" id="IPR015590">
    <property type="entry name" value="Aldehyde_DH_dom"/>
</dbReference>
<evidence type="ECO:0000256" key="6">
    <source>
        <dbReference type="SAM" id="MobiDB-lite"/>
    </source>
</evidence>
<dbReference type="Pfam" id="PF00171">
    <property type="entry name" value="Aldedh"/>
    <property type="match status" value="1"/>
</dbReference>
<evidence type="ECO:0000256" key="4">
    <source>
        <dbReference type="PROSITE-ProRule" id="PRU10007"/>
    </source>
</evidence>
<dbReference type="SUPFAM" id="SSF53720">
    <property type="entry name" value="ALDH-like"/>
    <property type="match status" value="1"/>
</dbReference>
<dbReference type="Proteomes" id="UP000278962">
    <property type="component" value="Unassembled WGS sequence"/>
</dbReference>
<reference evidence="8 9" key="1">
    <citation type="submission" date="2018-10" db="EMBL/GenBank/DDBJ databases">
        <title>Genomic Encyclopedia of Archaeal and Bacterial Type Strains, Phase II (KMG-II): from individual species to whole genera.</title>
        <authorList>
            <person name="Goeker M."/>
        </authorList>
    </citation>
    <scope>NUCLEOTIDE SEQUENCE [LARGE SCALE GENOMIC DNA]</scope>
    <source>
        <strain evidence="8 9">DSM 14954</strain>
    </source>
</reference>
<evidence type="ECO:0000259" key="7">
    <source>
        <dbReference type="Pfam" id="PF00171"/>
    </source>
</evidence>
<evidence type="ECO:0000313" key="8">
    <source>
        <dbReference type="EMBL" id="RKQ92095.1"/>
    </source>
</evidence>
<comment type="similarity">
    <text evidence="1 5">Belongs to the aldehyde dehydrogenase family.</text>
</comment>
<keyword evidence="3" id="KW-0520">NAD</keyword>
<dbReference type="InterPro" id="IPR016161">
    <property type="entry name" value="Ald_DH/histidinol_DH"/>
</dbReference>
<sequence length="462" mass="47287">MSTQTIESRSPQDQSDLVVSAPAADREAVAAAFTRAREAQKEWRRNAVARADALAAAAAAVDAAKDQIVDLMVREVGKPLTESVMEHGRAVRILRYQAQAALDPDGDTLPAAPPADPRTLLLARRRPRGVAGLITPWNFPFAIPLWKAAPALAYGNAVVLKPSSDALASALLLEEILGAHLPEGIFNVVAGGGETGQAVIEQADVISFTGSTNVGLQVAQAATARGIPAQAEMGGLNASIVLPDANVETAAKIIAGAAMGYAGQKCTATGRVIVLGDPAEFTDALAAAVDALPLGDPKEAGTVVGPVINPPAREALVGAAVAAPGDGGRVVTGGQALDGPGLFFSPTVVDGQEPTAKLAQEEVFGPIVTVLRAASADQAVEISNSVAYGLVTSVFTSDLDNALTVVEGLETGMIRVNMPTSGVDFHAPFGGEKQSSFGPREQGKAARDHYTTTHTITIGPAG</sequence>
<evidence type="ECO:0000256" key="2">
    <source>
        <dbReference type="ARBA" id="ARBA00023002"/>
    </source>
</evidence>
<name>A0A660LCW4_9ACTN</name>
<evidence type="ECO:0000313" key="9">
    <source>
        <dbReference type="Proteomes" id="UP000278962"/>
    </source>
</evidence>
<evidence type="ECO:0000256" key="3">
    <source>
        <dbReference type="ARBA" id="ARBA00023027"/>
    </source>
</evidence>
<comment type="caution">
    <text evidence="8">The sequence shown here is derived from an EMBL/GenBank/DDBJ whole genome shotgun (WGS) entry which is preliminary data.</text>
</comment>